<dbReference type="AlphaFoldDB" id="A0A173X915"/>
<accession>A0A173X915</accession>
<dbReference type="InterPro" id="IPR007302">
    <property type="entry name" value="CP_ATPgrasp"/>
</dbReference>
<dbReference type="Pfam" id="PF04174">
    <property type="entry name" value="CP_ATPgrasp_1"/>
    <property type="match status" value="1"/>
</dbReference>
<dbReference type="InterPro" id="IPR051680">
    <property type="entry name" value="ATP-dep_Glu-Cys_Ligase-2"/>
</dbReference>
<evidence type="ECO:0000313" key="2">
    <source>
        <dbReference type="EMBL" id="PAC74232.1"/>
    </source>
</evidence>
<dbReference type="PANTHER" id="PTHR34595:SF7">
    <property type="entry name" value="SLL1039 PROTEIN"/>
    <property type="match status" value="1"/>
</dbReference>
<sequence>MDFVSTEGIAVVLTPGRYNSAFFEHAYLAEKTGAALAFPEDLEVVDNKVYFLDYSGKRHRVGVVYRRLSDEYLDPFAFNPDSVIGVSPCWSHRALHRRIVRR</sequence>
<evidence type="ECO:0000259" key="1">
    <source>
        <dbReference type="Pfam" id="PF04174"/>
    </source>
</evidence>
<evidence type="ECO:0000313" key="3">
    <source>
        <dbReference type="Proteomes" id="UP000216789"/>
    </source>
</evidence>
<organism evidence="2 3">
    <name type="scientific">Bifidobacterium pseudocatenulatum</name>
    <dbReference type="NCBI Taxonomy" id="28026"/>
    <lineage>
        <taxon>Bacteria</taxon>
        <taxon>Bacillati</taxon>
        <taxon>Actinomycetota</taxon>
        <taxon>Actinomycetes</taxon>
        <taxon>Bifidobacteriales</taxon>
        <taxon>Bifidobacteriaceae</taxon>
        <taxon>Bifidobacterium</taxon>
    </lineage>
</organism>
<feature type="domain" description="Circularly permuted ATPgrasp" evidence="1">
    <location>
        <begin position="6"/>
        <end position="87"/>
    </location>
</feature>
<dbReference type="Proteomes" id="UP000216789">
    <property type="component" value="Unassembled WGS sequence"/>
</dbReference>
<dbReference type="PANTHER" id="PTHR34595">
    <property type="entry name" value="BLR5612 PROTEIN"/>
    <property type="match status" value="1"/>
</dbReference>
<proteinExistence type="predicted"/>
<name>A0A173X915_BIFPS</name>
<comment type="caution">
    <text evidence="2">The sequence shown here is derived from an EMBL/GenBank/DDBJ whole genome shotgun (WGS) entry which is preliminary data.</text>
</comment>
<dbReference type="Gene3D" id="3.40.50.11290">
    <property type="match status" value="1"/>
</dbReference>
<reference evidence="2 3" key="1">
    <citation type="journal article" date="2017" name="ISME J.">
        <title>Unveiling bifidobacterial biogeography across the mammalian branch of the tree of life.</title>
        <authorList>
            <person name="Milani C."/>
            <person name="Mangifesta M."/>
            <person name="Mancabelli L."/>
            <person name="Lugli G.A."/>
            <person name="James K."/>
            <person name="Duranti S."/>
            <person name="Turroni F."/>
            <person name="Ferrario C."/>
            <person name="Ossiprandi M.C."/>
            <person name="van Sinderen D."/>
            <person name="Ventura M."/>
        </authorList>
    </citation>
    <scope>NUCLEOTIDE SEQUENCE [LARGE SCALE GENOMIC DNA]</scope>
    <source>
        <strain evidence="2 3">1E</strain>
    </source>
</reference>
<gene>
    <name evidence="2" type="ORF">BPS1E_0097</name>
</gene>
<dbReference type="EMBL" id="MNLB01000001">
    <property type="protein sequence ID" value="PAC74232.1"/>
    <property type="molecule type" value="Genomic_DNA"/>
</dbReference>
<protein>
    <submittedName>
        <fullName evidence="2">UDP-N-acetylmuramate dehydrogenase</fullName>
    </submittedName>
</protein>